<dbReference type="Proteomes" id="UP000504635">
    <property type="component" value="Unplaced"/>
</dbReference>
<dbReference type="KEGG" id="soy:115880903"/>
<dbReference type="PANTHER" id="PTHR10648:SF1">
    <property type="entry name" value="SERINE_THREONINE-PROTEIN PHOSPHATASE 4 REGULATORY SUBUNIT 1"/>
    <property type="match status" value="1"/>
</dbReference>
<dbReference type="InterPro" id="IPR011989">
    <property type="entry name" value="ARM-like"/>
</dbReference>
<evidence type="ECO:0000256" key="2">
    <source>
        <dbReference type="SAM" id="MobiDB-lite"/>
    </source>
</evidence>
<name>A0A6J2XU58_SITOR</name>
<keyword evidence="3" id="KW-1185">Reference proteome</keyword>
<dbReference type="GO" id="GO:0019888">
    <property type="term" value="F:protein phosphatase regulator activity"/>
    <property type="evidence" value="ECO:0007669"/>
    <property type="project" value="TreeGrafter"/>
</dbReference>
<organism evidence="3 4">
    <name type="scientific">Sitophilus oryzae</name>
    <name type="common">Rice weevil</name>
    <name type="synonym">Curculio oryzae</name>
    <dbReference type="NCBI Taxonomy" id="7048"/>
    <lineage>
        <taxon>Eukaryota</taxon>
        <taxon>Metazoa</taxon>
        <taxon>Ecdysozoa</taxon>
        <taxon>Arthropoda</taxon>
        <taxon>Hexapoda</taxon>
        <taxon>Insecta</taxon>
        <taxon>Pterygota</taxon>
        <taxon>Neoptera</taxon>
        <taxon>Endopterygota</taxon>
        <taxon>Coleoptera</taxon>
        <taxon>Polyphaga</taxon>
        <taxon>Cucujiformia</taxon>
        <taxon>Curculionidae</taxon>
        <taxon>Dryophthorinae</taxon>
        <taxon>Sitophilus</taxon>
    </lineage>
</organism>
<keyword evidence="1" id="KW-0677">Repeat</keyword>
<protein>
    <submittedName>
        <fullName evidence="4">Serine/threonine-protein phosphatase 4 regulatory subunit 1-like isoform X1</fullName>
    </submittedName>
</protein>
<proteinExistence type="predicted"/>
<gene>
    <name evidence="4" type="primary">LOC115880903</name>
</gene>
<accession>A0A6J2XU58</accession>
<feature type="region of interest" description="Disordered" evidence="2">
    <location>
        <begin position="1"/>
        <end position="22"/>
    </location>
</feature>
<dbReference type="GeneID" id="115880903"/>
<sequence length="838" mass="95032">MAGADYSAGSSKDSPSARLANKVIRGVRRPSRRLVIDEVDSNPRFRRQNPFGPFGILSPIGVSHEDDSDSRDTFTKELKDMFSTLPPDELTEKLPRLMRHWINNCETVPTFRFRLQQTPDIAQKAIENSERVAALKDIIGEYLIPFVVRSFNQETCARLALIKLINGGYVSKLEAEIKICPTILALISTATPCYDIKVVSQLAPILGTDITERILLNRFLELCTSKCHLTRQSAAENIGYFCAAVSTPVFEKSLLPCYLALCQDERPIVRMRCAESVIYVSCVCPPELRRTLLTKTFINLLNDVAVVALTAFDSLGGFIVTFANPSLISIHYEDTTGDLVLVNQSKTQFISRFSRLTLSINICSMSDDDEFGDTIPYLRKKNDIDRTNDSTETDVNKLDSLSDGHGMFNNSFKVEQQKHEDDLLYYNDCNYWYISPPDIEISVHNNLEVSKKDAQSTKVMTVGLEELYSTMSLSDNFENDANKSVLSSFESDNVEQKGINIDIRNMTEHNAPQNVVPRELVESFISLSCEDSSDNENLNSVRLYVLPAILLTLGKESWLLFKETVHTLAEHGCDEHRLIIASSLHELAAILGPKMADDLVFPFEILFSHIYTPSLMNMLRCQDVLVDNLARFFEFISPKERLYLLPKVFEVINRNMKVGKTAFLWKIKEQFLRQLSLMVKFFTPTKIVRHIGPYVQFFMSDPMAFLRTAAVKSVSSVVKNIVVDRRLTSTFLISIAERYAHSKTWRFRHTFALLCSVLLKEQAMGSEDFASILWPHLLDLSWDPIPNVRILVAKCIVENLVIDEYFIQEHLESLKSVLRRLQADNDGDVRFSASCSSV</sequence>
<evidence type="ECO:0000313" key="3">
    <source>
        <dbReference type="Proteomes" id="UP000504635"/>
    </source>
</evidence>
<reference evidence="4" key="1">
    <citation type="submission" date="2025-08" db="UniProtKB">
        <authorList>
            <consortium name="RefSeq"/>
        </authorList>
    </citation>
    <scope>IDENTIFICATION</scope>
    <source>
        <tissue evidence="4">Gonads</tissue>
    </source>
</reference>
<dbReference type="PANTHER" id="PTHR10648">
    <property type="entry name" value="SERINE/THREONINE-PROTEIN PHOSPHATASE PP2A 65 KDA REGULATORY SUBUNIT"/>
    <property type="match status" value="1"/>
</dbReference>
<dbReference type="RefSeq" id="XP_030754089.1">
    <property type="nucleotide sequence ID" value="XM_030898229.1"/>
</dbReference>
<dbReference type="Gene3D" id="1.25.10.10">
    <property type="entry name" value="Leucine-rich Repeat Variant"/>
    <property type="match status" value="2"/>
</dbReference>
<dbReference type="AlphaFoldDB" id="A0A6J2XU58"/>
<dbReference type="InParanoid" id="A0A6J2XU58"/>
<dbReference type="InterPro" id="IPR051023">
    <property type="entry name" value="PP2A_Regulatory_Subunit_A"/>
</dbReference>
<evidence type="ECO:0000256" key="1">
    <source>
        <dbReference type="ARBA" id="ARBA00022737"/>
    </source>
</evidence>
<dbReference type="OrthoDB" id="340346at2759"/>
<dbReference type="GO" id="GO:0005737">
    <property type="term" value="C:cytoplasm"/>
    <property type="evidence" value="ECO:0007669"/>
    <property type="project" value="TreeGrafter"/>
</dbReference>
<dbReference type="InterPro" id="IPR016024">
    <property type="entry name" value="ARM-type_fold"/>
</dbReference>
<evidence type="ECO:0000313" key="4">
    <source>
        <dbReference type="RefSeq" id="XP_030754089.1"/>
    </source>
</evidence>
<dbReference type="SUPFAM" id="SSF48371">
    <property type="entry name" value="ARM repeat"/>
    <property type="match status" value="1"/>
</dbReference>